<organism evidence="1 2">
    <name type="scientific">Crocosphaera watsonii WH 8502</name>
    <dbReference type="NCBI Taxonomy" id="423474"/>
    <lineage>
        <taxon>Bacteria</taxon>
        <taxon>Bacillati</taxon>
        <taxon>Cyanobacteriota</taxon>
        <taxon>Cyanophyceae</taxon>
        <taxon>Oscillatoriophycideae</taxon>
        <taxon>Chroococcales</taxon>
        <taxon>Aphanothecaceae</taxon>
        <taxon>Crocosphaera</taxon>
    </lineage>
</organism>
<evidence type="ECO:0000313" key="1">
    <source>
        <dbReference type="EMBL" id="CCQ50532.1"/>
    </source>
</evidence>
<name>T2ICI6_CROWT</name>
<reference evidence="1 2" key="1">
    <citation type="submission" date="2013-01" db="EMBL/GenBank/DDBJ databases">
        <authorList>
            <person name="Bench S."/>
        </authorList>
    </citation>
    <scope>NUCLEOTIDE SEQUENCE [LARGE SCALE GENOMIC DNA]</scope>
    <source>
        <strain evidence="1 2">WH 8502</strain>
    </source>
</reference>
<dbReference type="Proteomes" id="UP000018348">
    <property type="component" value="Unassembled WGS sequence"/>
</dbReference>
<reference evidence="1 2" key="2">
    <citation type="submission" date="2013-09" db="EMBL/GenBank/DDBJ databases">
        <title>Whole genome comparison of six Crocosphaera watsonii strains with differing phenotypes.</title>
        <authorList>
            <person name="Bench S.R."/>
            <person name="Heller P."/>
            <person name="Frank I."/>
            <person name="Arciniega M."/>
            <person name="Shilova I.N."/>
            <person name="Zehr J.P."/>
        </authorList>
    </citation>
    <scope>NUCLEOTIDE SEQUENCE [LARGE SCALE GENOMIC DNA]</scope>
    <source>
        <strain evidence="1 2">WH 8502</strain>
    </source>
</reference>
<accession>T2ICI6</accession>
<comment type="caution">
    <text evidence="1">The sequence shown here is derived from an EMBL/GenBank/DDBJ whole genome shotgun (WGS) entry which is preliminary data.</text>
</comment>
<gene>
    <name evidence="1" type="ORF">CWATWH8502_2889</name>
</gene>
<sequence length="39" mass="4469">MSGNNLGWNFSLVFPLNVQKVTMVSKISHRQPQKIDILK</sequence>
<dbReference type="AlphaFoldDB" id="T2ICI6"/>
<evidence type="ECO:0000313" key="2">
    <source>
        <dbReference type="Proteomes" id="UP000018348"/>
    </source>
</evidence>
<protein>
    <submittedName>
        <fullName evidence="1">Uncharacterized protein</fullName>
    </submittedName>
</protein>
<proteinExistence type="predicted"/>
<dbReference type="EMBL" id="CAQK01000315">
    <property type="protein sequence ID" value="CCQ50532.1"/>
    <property type="molecule type" value="Genomic_DNA"/>
</dbReference>